<dbReference type="SUPFAM" id="SSF51126">
    <property type="entry name" value="Pectin lyase-like"/>
    <property type="match status" value="1"/>
</dbReference>
<evidence type="ECO:0000313" key="2">
    <source>
        <dbReference type="Proteomes" id="UP000037020"/>
    </source>
</evidence>
<name>A0ABR5J3X8_9ACTN</name>
<evidence type="ECO:0008006" key="3">
    <source>
        <dbReference type="Google" id="ProtNLM"/>
    </source>
</evidence>
<feature type="non-terminal residue" evidence="1">
    <location>
        <position position="251"/>
    </location>
</feature>
<proteinExistence type="predicted"/>
<sequence>MVGLAVGYARAPKICCCAVAAGVALGPAPPAASADVRGRTTEIPCVQGRSRLLNAAIVAGNEHPGTPWKIVLQSGCAYTVARPYGKVNALTAVAGDIRISSRGPSAAVIARSPGPGTPRFRVLEVETGGRLALDRVTVRGGSFGSGGGLFNNYGTLALRHSTVESNHARDFGGGIATNGERARTTLTDTTVRHNTADFGGGGLFDNAGTTTLTRSKVLGNRAIGGVGGGILNNGALSVLRLDGSAVTGNQA</sequence>
<accession>A0ABR5J3X8</accession>
<gene>
    <name evidence="1" type="ORF">ADK38_21665</name>
</gene>
<comment type="caution">
    <text evidence="1">The sequence shown here is derived from an EMBL/GenBank/DDBJ whole genome shotgun (WGS) entry which is preliminary data.</text>
</comment>
<evidence type="ECO:0000313" key="1">
    <source>
        <dbReference type="EMBL" id="KOG88100.1"/>
    </source>
</evidence>
<protein>
    <recommendedName>
        <fullName evidence="3">Right handed beta helix domain-containing protein</fullName>
    </recommendedName>
</protein>
<dbReference type="EMBL" id="LGUT01001851">
    <property type="protein sequence ID" value="KOG88100.1"/>
    <property type="molecule type" value="Genomic_DNA"/>
</dbReference>
<dbReference type="Proteomes" id="UP000037020">
    <property type="component" value="Unassembled WGS sequence"/>
</dbReference>
<reference evidence="1 2" key="1">
    <citation type="submission" date="2015-07" db="EMBL/GenBank/DDBJ databases">
        <authorList>
            <person name="Ju K.-S."/>
            <person name="Doroghazi J.R."/>
            <person name="Metcalf W.W."/>
        </authorList>
    </citation>
    <scope>NUCLEOTIDE SEQUENCE [LARGE SCALE GENOMIC DNA]</scope>
    <source>
        <strain evidence="1 2">NRRL B-3589</strain>
    </source>
</reference>
<keyword evidence="2" id="KW-1185">Reference proteome</keyword>
<dbReference type="InterPro" id="IPR011050">
    <property type="entry name" value="Pectin_lyase_fold/virulence"/>
</dbReference>
<organism evidence="1 2">
    <name type="scientific">Streptomyces varsoviensis</name>
    <dbReference type="NCBI Taxonomy" id="67373"/>
    <lineage>
        <taxon>Bacteria</taxon>
        <taxon>Bacillati</taxon>
        <taxon>Actinomycetota</taxon>
        <taxon>Actinomycetes</taxon>
        <taxon>Kitasatosporales</taxon>
        <taxon>Streptomycetaceae</taxon>
        <taxon>Streptomyces</taxon>
    </lineage>
</organism>